<accession>A0A5E7Q509</accession>
<sequence length="65" mass="7286">MATSQEDMTVGELVDGEDLEFLKALAAERGVNIPELIKEGIQLVMRRRTRPKPMKGTLQAFRGKD</sequence>
<dbReference type="RefSeq" id="WP_150782477.1">
    <property type="nucleotide sequence ID" value="NZ_CABVIH010000040.1"/>
</dbReference>
<gene>
    <name evidence="1" type="ORF">PS880_05765</name>
</gene>
<evidence type="ECO:0008006" key="3">
    <source>
        <dbReference type="Google" id="ProtNLM"/>
    </source>
</evidence>
<reference evidence="1 2" key="1">
    <citation type="submission" date="2019-09" db="EMBL/GenBank/DDBJ databases">
        <authorList>
            <person name="Chandra G."/>
            <person name="Truman W A."/>
        </authorList>
    </citation>
    <scope>NUCLEOTIDE SEQUENCE [LARGE SCALE GENOMIC DNA]</scope>
    <source>
        <strain evidence="1">PS880</strain>
    </source>
</reference>
<name>A0A5E7Q509_PSEFL</name>
<evidence type="ECO:0000313" key="1">
    <source>
        <dbReference type="EMBL" id="VVP56914.1"/>
    </source>
</evidence>
<protein>
    <recommendedName>
        <fullName evidence="3">CopG family transcriptional regulator</fullName>
    </recommendedName>
</protein>
<dbReference type="Proteomes" id="UP000375525">
    <property type="component" value="Unassembled WGS sequence"/>
</dbReference>
<dbReference type="EMBL" id="CABVIH010000040">
    <property type="protein sequence ID" value="VVP56914.1"/>
    <property type="molecule type" value="Genomic_DNA"/>
</dbReference>
<evidence type="ECO:0000313" key="2">
    <source>
        <dbReference type="Proteomes" id="UP000375525"/>
    </source>
</evidence>
<organism evidence="1 2">
    <name type="scientific">Pseudomonas fluorescens</name>
    <dbReference type="NCBI Taxonomy" id="294"/>
    <lineage>
        <taxon>Bacteria</taxon>
        <taxon>Pseudomonadati</taxon>
        <taxon>Pseudomonadota</taxon>
        <taxon>Gammaproteobacteria</taxon>
        <taxon>Pseudomonadales</taxon>
        <taxon>Pseudomonadaceae</taxon>
        <taxon>Pseudomonas</taxon>
    </lineage>
</organism>
<dbReference type="OrthoDB" id="7029337at2"/>
<proteinExistence type="predicted"/>
<dbReference type="AlphaFoldDB" id="A0A5E7Q509"/>